<dbReference type="RefSeq" id="XP_031548529.1">
    <property type="nucleotide sequence ID" value="XM_031692669.1"/>
</dbReference>
<dbReference type="Proteomes" id="UP000515163">
    <property type="component" value="Unplaced"/>
</dbReference>
<gene>
    <name evidence="3" type="primary">LOC116309075</name>
</gene>
<reference evidence="3" key="1">
    <citation type="submission" date="2025-08" db="UniProtKB">
        <authorList>
            <consortium name="RefSeq"/>
        </authorList>
    </citation>
    <scope>IDENTIFICATION</scope>
    <source>
        <tissue evidence="3">Tentacle</tissue>
    </source>
</reference>
<dbReference type="AlphaFoldDB" id="A0A6P8GW98"/>
<keyword evidence="2" id="KW-1185">Reference proteome</keyword>
<feature type="region of interest" description="Disordered" evidence="1">
    <location>
        <begin position="19"/>
        <end position="120"/>
    </location>
</feature>
<feature type="region of interest" description="Disordered" evidence="1">
    <location>
        <begin position="165"/>
        <end position="186"/>
    </location>
</feature>
<feature type="region of interest" description="Disordered" evidence="1">
    <location>
        <begin position="216"/>
        <end position="235"/>
    </location>
</feature>
<evidence type="ECO:0000313" key="2">
    <source>
        <dbReference type="Proteomes" id="UP000515163"/>
    </source>
</evidence>
<protein>
    <submittedName>
        <fullName evidence="3">Eukaryotic translation initiation factor 5B-like isoform X11</fullName>
    </submittedName>
</protein>
<dbReference type="OrthoDB" id="5987934at2759"/>
<organism evidence="2 3">
    <name type="scientific">Actinia tenebrosa</name>
    <name type="common">Australian red waratah sea anemone</name>
    <dbReference type="NCBI Taxonomy" id="6105"/>
    <lineage>
        <taxon>Eukaryota</taxon>
        <taxon>Metazoa</taxon>
        <taxon>Cnidaria</taxon>
        <taxon>Anthozoa</taxon>
        <taxon>Hexacorallia</taxon>
        <taxon>Actiniaria</taxon>
        <taxon>Actiniidae</taxon>
        <taxon>Actinia</taxon>
    </lineage>
</organism>
<feature type="compositionally biased region" description="Basic and acidic residues" evidence="1">
    <location>
        <begin position="76"/>
        <end position="96"/>
    </location>
</feature>
<feature type="compositionally biased region" description="Low complexity" evidence="1">
    <location>
        <begin position="281"/>
        <end position="291"/>
    </location>
</feature>
<feature type="compositionally biased region" description="Basic and acidic residues" evidence="1">
    <location>
        <begin position="252"/>
        <end position="277"/>
    </location>
</feature>
<feature type="compositionally biased region" description="Basic and acidic residues" evidence="1">
    <location>
        <begin position="343"/>
        <end position="360"/>
    </location>
</feature>
<sequence length="360" mass="42032">MSDDVSEALRRRRERRERLAKELESTNVDEDDAAARREARRREREARRKEREAESTADDESARSRRRRKEEEQEAEERSRRRQEEEENDRRRRQKDEENDDEEEEKEDTIFETMSPQKKASILEGLAEEFRRIVEQREAKGQMVAVSAQELDELDLKVRSLRTQVRKAEENNNQLNKQKREIDEKLKKNENELNKLRNELQTAEAENELAIKEGKKVAPKLPTGPAKKKASPFGGGFINVVRKAQSAAWEEKFKAMKDKKKGSEPKPDWVTKVKKPENPLIAIKKPAPSAAKPEEKKPQWAQTKLKKGGGGRDDAGTKFEKRPDWSARSLKKTEKKDEDDDDRVTKRHDWREGLKASDKK</sequence>
<name>A0A6P8GW98_ACTTE</name>
<feature type="compositionally biased region" description="Basic and acidic residues" evidence="1">
    <location>
        <begin position="310"/>
        <end position="336"/>
    </location>
</feature>
<evidence type="ECO:0000313" key="3">
    <source>
        <dbReference type="RefSeq" id="XP_031548529.1"/>
    </source>
</evidence>
<feature type="region of interest" description="Disordered" evidence="1">
    <location>
        <begin position="252"/>
        <end position="360"/>
    </location>
</feature>
<proteinExistence type="predicted"/>
<evidence type="ECO:0000256" key="1">
    <source>
        <dbReference type="SAM" id="MobiDB-lite"/>
    </source>
</evidence>
<feature type="compositionally biased region" description="Basic and acidic residues" evidence="1">
    <location>
        <begin position="33"/>
        <end position="54"/>
    </location>
</feature>
<feature type="compositionally biased region" description="Acidic residues" evidence="1">
    <location>
        <begin position="97"/>
        <end position="107"/>
    </location>
</feature>
<dbReference type="GeneID" id="116309075"/>
<accession>A0A6P8GW98</accession>